<protein>
    <submittedName>
        <fullName evidence="2">Uncharacterized protein</fullName>
    </submittedName>
</protein>
<name>A0AAE1KJ67_9FABA</name>
<evidence type="ECO:0000313" key="3">
    <source>
        <dbReference type="Proteomes" id="UP001293593"/>
    </source>
</evidence>
<evidence type="ECO:0000256" key="1">
    <source>
        <dbReference type="SAM" id="MobiDB-lite"/>
    </source>
</evidence>
<reference evidence="2" key="1">
    <citation type="submission" date="2023-10" db="EMBL/GenBank/DDBJ databases">
        <title>Chromosome-level genome of the transformable northern wattle, Acacia crassicarpa.</title>
        <authorList>
            <person name="Massaro I."/>
            <person name="Sinha N.R."/>
            <person name="Poethig S."/>
            <person name="Leichty A.R."/>
        </authorList>
    </citation>
    <scope>NUCLEOTIDE SEQUENCE</scope>
    <source>
        <strain evidence="2">Acra3RX</strain>
        <tissue evidence="2">Leaf</tissue>
    </source>
</reference>
<feature type="region of interest" description="Disordered" evidence="1">
    <location>
        <begin position="1"/>
        <end position="72"/>
    </location>
</feature>
<comment type="caution">
    <text evidence="2">The sequence shown here is derived from an EMBL/GenBank/DDBJ whole genome shotgun (WGS) entry which is preliminary data.</text>
</comment>
<feature type="compositionally biased region" description="Basic and acidic residues" evidence="1">
    <location>
        <begin position="15"/>
        <end position="27"/>
    </location>
</feature>
<evidence type="ECO:0000313" key="2">
    <source>
        <dbReference type="EMBL" id="KAK4276559.1"/>
    </source>
</evidence>
<proteinExistence type="predicted"/>
<dbReference type="Proteomes" id="UP001293593">
    <property type="component" value="Unassembled WGS sequence"/>
</dbReference>
<keyword evidence="3" id="KW-1185">Reference proteome</keyword>
<dbReference type="AlphaFoldDB" id="A0AAE1KJ67"/>
<gene>
    <name evidence="2" type="ORF">QN277_014692</name>
</gene>
<sequence>MKNLGKRSIGQHTHSIQERSSHEKSRQEINWPTHTHTAFRRDHPMKNLGKRSIGQHVRKGSKLGITNLHART</sequence>
<dbReference type="EMBL" id="JAWXYG010000003">
    <property type="protein sequence ID" value="KAK4276559.1"/>
    <property type="molecule type" value="Genomic_DNA"/>
</dbReference>
<organism evidence="2 3">
    <name type="scientific">Acacia crassicarpa</name>
    <name type="common">northern wattle</name>
    <dbReference type="NCBI Taxonomy" id="499986"/>
    <lineage>
        <taxon>Eukaryota</taxon>
        <taxon>Viridiplantae</taxon>
        <taxon>Streptophyta</taxon>
        <taxon>Embryophyta</taxon>
        <taxon>Tracheophyta</taxon>
        <taxon>Spermatophyta</taxon>
        <taxon>Magnoliopsida</taxon>
        <taxon>eudicotyledons</taxon>
        <taxon>Gunneridae</taxon>
        <taxon>Pentapetalae</taxon>
        <taxon>rosids</taxon>
        <taxon>fabids</taxon>
        <taxon>Fabales</taxon>
        <taxon>Fabaceae</taxon>
        <taxon>Caesalpinioideae</taxon>
        <taxon>mimosoid clade</taxon>
        <taxon>Acacieae</taxon>
        <taxon>Acacia</taxon>
    </lineage>
</organism>
<accession>A0AAE1KJ67</accession>